<evidence type="ECO:0000313" key="3">
    <source>
        <dbReference type="Proteomes" id="UP000192578"/>
    </source>
</evidence>
<name>A0A1W0WKX3_HYPEX</name>
<feature type="chain" id="PRO_5012235577" description="Apple domain-containing protein" evidence="1">
    <location>
        <begin position="20"/>
        <end position="181"/>
    </location>
</feature>
<dbReference type="AlphaFoldDB" id="A0A1W0WKX3"/>
<protein>
    <recommendedName>
        <fullName evidence="4">Apple domain-containing protein</fullName>
    </recommendedName>
</protein>
<evidence type="ECO:0008006" key="4">
    <source>
        <dbReference type="Google" id="ProtNLM"/>
    </source>
</evidence>
<proteinExistence type="predicted"/>
<dbReference type="EMBL" id="MTYJ01000082">
    <property type="protein sequence ID" value="OQV15773.1"/>
    <property type="molecule type" value="Genomic_DNA"/>
</dbReference>
<dbReference type="Proteomes" id="UP000192578">
    <property type="component" value="Unassembled WGS sequence"/>
</dbReference>
<keyword evidence="1" id="KW-0732">Signal</keyword>
<sequence>MIIISVFLGIILLLGRSFALPNNNDTIAESTTEAPRSLSSLTDIGSVVQAEGWGIFLPANSILPSGTINLGTAANGKACLTKCATRETPGCRLVSFDLNKRVCTGWTEDMEGVFLPNSSSILLALSSRRSHRRPGVYVPAQDDGLPYLRGRDGRHVANGNLVYGESACLSLCLLHPKCLSL</sequence>
<keyword evidence="3" id="KW-1185">Reference proteome</keyword>
<gene>
    <name evidence="2" type="ORF">BV898_10027</name>
</gene>
<evidence type="ECO:0000256" key="1">
    <source>
        <dbReference type="SAM" id="SignalP"/>
    </source>
</evidence>
<feature type="signal peptide" evidence="1">
    <location>
        <begin position="1"/>
        <end position="19"/>
    </location>
</feature>
<organism evidence="2 3">
    <name type="scientific">Hypsibius exemplaris</name>
    <name type="common">Freshwater tardigrade</name>
    <dbReference type="NCBI Taxonomy" id="2072580"/>
    <lineage>
        <taxon>Eukaryota</taxon>
        <taxon>Metazoa</taxon>
        <taxon>Ecdysozoa</taxon>
        <taxon>Tardigrada</taxon>
        <taxon>Eutardigrada</taxon>
        <taxon>Parachela</taxon>
        <taxon>Hypsibioidea</taxon>
        <taxon>Hypsibiidae</taxon>
        <taxon>Hypsibius</taxon>
    </lineage>
</organism>
<evidence type="ECO:0000313" key="2">
    <source>
        <dbReference type="EMBL" id="OQV15773.1"/>
    </source>
</evidence>
<reference evidence="3" key="1">
    <citation type="submission" date="2017-01" db="EMBL/GenBank/DDBJ databases">
        <title>Comparative genomics of anhydrobiosis in the tardigrade Hypsibius dujardini.</title>
        <authorList>
            <person name="Yoshida Y."/>
            <person name="Koutsovoulos G."/>
            <person name="Laetsch D."/>
            <person name="Stevens L."/>
            <person name="Kumar S."/>
            <person name="Horikawa D."/>
            <person name="Ishino K."/>
            <person name="Komine S."/>
            <person name="Tomita M."/>
            <person name="Blaxter M."/>
            <person name="Arakawa K."/>
        </authorList>
    </citation>
    <scope>NUCLEOTIDE SEQUENCE [LARGE SCALE GENOMIC DNA]</scope>
    <source>
        <strain evidence="3">Z151</strain>
    </source>
</reference>
<comment type="caution">
    <text evidence="2">The sequence shown here is derived from an EMBL/GenBank/DDBJ whole genome shotgun (WGS) entry which is preliminary data.</text>
</comment>
<accession>A0A1W0WKX3</accession>